<evidence type="ECO:0000313" key="3">
    <source>
        <dbReference type="Proteomes" id="UP000298327"/>
    </source>
</evidence>
<proteinExistence type="predicted"/>
<dbReference type="EMBL" id="SEOQ01000176">
    <property type="protein sequence ID" value="TFY67946.1"/>
    <property type="molecule type" value="Genomic_DNA"/>
</dbReference>
<gene>
    <name evidence="2" type="ORF">EVG20_g3747</name>
</gene>
<comment type="caution">
    <text evidence="2">The sequence shown here is derived from an EMBL/GenBank/DDBJ whole genome shotgun (WGS) entry which is preliminary data.</text>
</comment>
<organism evidence="2 3">
    <name type="scientific">Dentipellis fragilis</name>
    <dbReference type="NCBI Taxonomy" id="205917"/>
    <lineage>
        <taxon>Eukaryota</taxon>
        <taxon>Fungi</taxon>
        <taxon>Dikarya</taxon>
        <taxon>Basidiomycota</taxon>
        <taxon>Agaricomycotina</taxon>
        <taxon>Agaricomycetes</taxon>
        <taxon>Russulales</taxon>
        <taxon>Hericiaceae</taxon>
        <taxon>Dentipellis</taxon>
    </lineage>
</organism>
<accession>A0A4Y9YZE2</accession>
<evidence type="ECO:0008006" key="4">
    <source>
        <dbReference type="Google" id="ProtNLM"/>
    </source>
</evidence>
<evidence type="ECO:0000256" key="1">
    <source>
        <dbReference type="SAM" id="MobiDB-lite"/>
    </source>
</evidence>
<dbReference type="SUPFAM" id="SSF52047">
    <property type="entry name" value="RNI-like"/>
    <property type="match status" value="1"/>
</dbReference>
<sequence>MQSESGFGRRSTVGGKRASGGELPLYRVSGCQASESTRTPCFLPSYDGDINPYLRARCEPAWNIVEHQPQVGTGLCWRPYLRTAKSLALVCKSWHAPATEILYRKAILTSALDFPLLYHTLATAPGNRGQFVRSLSMTFDISRHSQGSNRLMYEYFDKILGLCSNLKHLMISEQDLFSIYPPVSVEKPVFPQWSRLAQIVELRLDASRDHSTLNFAEFLRICVNLESLAVTWPDSMTETTSETITLPRLHALEVTGQSCGIGRWLSLPALQSLTFCFSGVVEKDGHLDSQAYAQEVRQIVMPLVEAYGQTLRRLHLNLMPIFSPSHRLGCQYNLTPGYQFKDAASDQEFIDLCPNLGHYITYTTGDRLDLSHHQSLRWMDVWVPPFDHDDLFEDPKPDILDSSVDFPRLESFRILDGSLSVFPDLPIIISPDILIPREQIYATWSFSDAALAQTHHGVTWLNEHNYDSDTDSWYTYSSPSEEPSEEFMSDSDEGEVGREIQSRLTDFIDEEGGSLST</sequence>
<name>A0A4Y9YZE2_9AGAM</name>
<dbReference type="Proteomes" id="UP000298327">
    <property type="component" value="Unassembled WGS sequence"/>
</dbReference>
<dbReference type="OrthoDB" id="3060996at2759"/>
<protein>
    <recommendedName>
        <fullName evidence="4">F-box domain-containing protein</fullName>
    </recommendedName>
</protein>
<dbReference type="AlphaFoldDB" id="A0A4Y9YZE2"/>
<evidence type="ECO:0000313" key="2">
    <source>
        <dbReference type="EMBL" id="TFY67946.1"/>
    </source>
</evidence>
<keyword evidence="3" id="KW-1185">Reference proteome</keyword>
<feature type="region of interest" description="Disordered" evidence="1">
    <location>
        <begin position="474"/>
        <end position="496"/>
    </location>
</feature>
<reference evidence="2 3" key="1">
    <citation type="submission" date="2019-02" db="EMBL/GenBank/DDBJ databases">
        <title>Genome sequencing of the rare red list fungi Dentipellis fragilis.</title>
        <authorList>
            <person name="Buettner E."/>
            <person name="Kellner H."/>
        </authorList>
    </citation>
    <scope>NUCLEOTIDE SEQUENCE [LARGE SCALE GENOMIC DNA]</scope>
    <source>
        <strain evidence="2 3">DSM 105465</strain>
    </source>
</reference>
<feature type="compositionally biased region" description="Acidic residues" evidence="1">
    <location>
        <begin position="482"/>
        <end position="494"/>
    </location>
</feature>